<comment type="caution">
    <text evidence="44">The sequence shown here is derived from an EMBL/GenBank/DDBJ whole genome shotgun (WGS) entry which is preliminary data.</text>
</comment>
<evidence type="ECO:0000259" key="43">
    <source>
        <dbReference type="PROSITE" id="PS50271"/>
    </source>
</evidence>
<organism evidence="44 45">
    <name type="scientific">Leptosia nina</name>
    <dbReference type="NCBI Taxonomy" id="320188"/>
    <lineage>
        <taxon>Eukaryota</taxon>
        <taxon>Metazoa</taxon>
        <taxon>Ecdysozoa</taxon>
        <taxon>Arthropoda</taxon>
        <taxon>Hexapoda</taxon>
        <taxon>Insecta</taxon>
        <taxon>Pterygota</taxon>
        <taxon>Neoptera</taxon>
        <taxon>Endopterygota</taxon>
        <taxon>Lepidoptera</taxon>
        <taxon>Glossata</taxon>
        <taxon>Ditrysia</taxon>
        <taxon>Papilionoidea</taxon>
        <taxon>Pieridae</taxon>
        <taxon>Pierinae</taxon>
        <taxon>Leptosia</taxon>
    </lineage>
</organism>
<evidence type="ECO:0000256" key="39">
    <source>
        <dbReference type="ARBA" id="ARBA00082852"/>
    </source>
</evidence>
<evidence type="ECO:0000256" key="1">
    <source>
        <dbReference type="ARBA" id="ARBA00001947"/>
    </source>
</evidence>
<dbReference type="GO" id="GO:0005813">
    <property type="term" value="C:centrosome"/>
    <property type="evidence" value="ECO:0007669"/>
    <property type="project" value="UniProtKB-SubCell"/>
</dbReference>
<evidence type="ECO:0000256" key="12">
    <source>
        <dbReference type="ARBA" id="ARBA00022490"/>
    </source>
</evidence>
<dbReference type="GO" id="GO:0003779">
    <property type="term" value="F:actin binding"/>
    <property type="evidence" value="ECO:0007669"/>
    <property type="project" value="UniProtKB-KW"/>
</dbReference>
<evidence type="ECO:0000256" key="9">
    <source>
        <dbReference type="ARBA" id="ARBA00004906"/>
    </source>
</evidence>
<comment type="pathway">
    <text evidence="9">Protein modification; protein ubiquitination.</text>
</comment>
<evidence type="ECO:0000256" key="36">
    <source>
        <dbReference type="ARBA" id="ARBA00049136"/>
    </source>
</evidence>
<evidence type="ECO:0000256" key="20">
    <source>
        <dbReference type="ARBA" id="ARBA00022771"/>
    </source>
</evidence>
<evidence type="ECO:0000256" key="22">
    <source>
        <dbReference type="ARBA" id="ARBA00022801"/>
    </source>
</evidence>
<dbReference type="EMBL" id="CAVLEF010000001">
    <property type="protein sequence ID" value="CAK1540302.1"/>
    <property type="molecule type" value="Genomic_DNA"/>
</dbReference>
<dbReference type="PANTHER" id="PTHR10625">
    <property type="entry name" value="HISTONE DEACETYLASE HDAC1-RELATED"/>
    <property type="match status" value="1"/>
</dbReference>
<dbReference type="FunFam" id="3.40.800.20:FF:000005">
    <property type="entry name" value="histone deacetylase 6"/>
    <property type="match status" value="1"/>
</dbReference>
<keyword evidence="13" id="KW-0678">Repressor</keyword>
<evidence type="ECO:0000313" key="44">
    <source>
        <dbReference type="EMBL" id="CAK1540302.1"/>
    </source>
</evidence>
<dbReference type="GO" id="GO:0005789">
    <property type="term" value="C:endoplasmic reticulum membrane"/>
    <property type="evidence" value="ECO:0007669"/>
    <property type="project" value="UniProtKB-SubCell"/>
</dbReference>
<evidence type="ECO:0000256" key="33">
    <source>
        <dbReference type="ARBA" id="ARBA00023242"/>
    </source>
</evidence>
<keyword evidence="16" id="KW-0808">Transferase</keyword>
<evidence type="ECO:0000256" key="34">
    <source>
        <dbReference type="ARBA" id="ARBA00023273"/>
    </source>
</evidence>
<dbReference type="Gene3D" id="3.40.50.150">
    <property type="entry name" value="Vaccinia Virus protein VP39"/>
    <property type="match status" value="1"/>
</dbReference>
<evidence type="ECO:0000256" key="26">
    <source>
        <dbReference type="ARBA" id="ARBA00022853"/>
    </source>
</evidence>
<keyword evidence="12" id="KW-0963">Cytoplasm</keyword>
<evidence type="ECO:0000256" key="13">
    <source>
        <dbReference type="ARBA" id="ARBA00022491"/>
    </source>
</evidence>
<protein>
    <recommendedName>
        <fullName evidence="38">Protein deacetylase HDAC6</fullName>
    </recommendedName>
    <alternativeName>
        <fullName evidence="39">Tubulin-lysine deacetylase HDAC6</fullName>
    </alternativeName>
</protein>
<feature type="transmembrane region" description="Helical" evidence="42">
    <location>
        <begin position="1318"/>
        <end position="1338"/>
    </location>
</feature>
<dbReference type="InterPro" id="IPR013083">
    <property type="entry name" value="Znf_RING/FYVE/PHD"/>
</dbReference>
<dbReference type="InterPro" id="IPR000286">
    <property type="entry name" value="HDACs"/>
</dbReference>
<sequence length="1990" mass="225801">MSTTPPLPGRPSNLEKKTRAASSIVTRNGARKAKIQTRARTAGNVKPSASVVTGKRKAQQKKKNTIETVLKDHYQITMESKTKIKGPTGFVTEPRMTEHRCLWDENYPENPQRLISVLNRCQELNLIEECKEICPRAASKDKILELHDVSVYEMMEKTHKNNDVKYLEEISSYYDAIYLHPSTHELALLSAGSTIELVDRVMNGEVQNGAAFVRPPGHHAMRAEPCGYCIYNNVALAARHAIEKHNVNRILIVDWDVHHGQATQQMFYSDPRVVYFSIHRYEHGSFWPNLRQSNFDYIGSGAGEGFNFNLPLNHIGMKDADYLAIWYQLLLPMAFEYQPELILISAGYDAAIGCPEFAPQLILVSAGYDAAIGDEKGEMEITPACYATLTHLLMGVCSRVCVVLEGGYCPRSLAEGAALTLRTLLGHPPPMGETLTEATDSIRDSILNCIYAHRNHWRCFNFQPTYSLYSDIKNISDVDKVKHTVVVKWEGDETRPDRFPTRDCYPLQSDDTKRRINERLNELEMTTDLRIAQYPVCYVYDKAMLKHSNICEPGHVECPLRIMRIHERHMDFGLLDRMHLVTARKATDEDILAVHSEKHLNRLKELSSLKLRELHNEKNIYDSVYFHPDSLESARTAAGCVLQMVDTVLSGTGGSGVCVIRPPGHHANDSTPCGFCLLNNVAIAAEYAVAKCNVRRVLILDWDVHHGNGTQSITYDNDQILYISIHRYDNGAFFPNSKDAEEGAVGTGRGEGYNVNIPWNKRGMGDAEYMAAFTQIVLPIAREYNPDLVLVSAGFDACMGDPLGGCNVTPECYGLMTHMLRSLAGGRVILCLEGGYNVTSISYAMVMCTKALLGDPTNLYYDPKLTCHQSAIESINSVLKVHKKYWKSLKFQLALPVENVLENVPNKMKETVSRDTSLEDGLSNLSLHSKCSDGIHCGTDDELDGAGNSSKNAGSPTADSEGSSEKKVGETPDTEPRTLVDFLSENIQAIADGEMFAVVPLPGCPHLDTLYAIPGDVKFEQGVQCIDCDHIAENWVCLQCYVTACGRHINGHMGAHYRATNHPLSLSLADLSVWCYPCDAYIDNPLLYDAKNNAHKCKFGEEMPWCYRDVPLPLSYWILVFLRFALTLLPQTGYIHPDEYFQNVEVIAGDTFDVDVARTWEFDPKFPIRNMFIPKLILGPPLQIIRILNPFIKRYLKIDLRSPYFLLVIPRLFICLLSLINDYCLYQLCPYYGYLTLADVESLQISWNNWVVTPLNFLRYNIDLGNLTEHGIHPRWLHIAVNVPLLFNVLGFLAACAVILNIYRFIRGQYSKMPRIQSIRGLMLLSSIVPVAVLSLFPHQEARFIIPILVPLVYLYGNSIHIFDADDMDLKTLKKFLITIWYGLNILFTIFFGFIHQGGIYPFVNDLYHEIKGNYGSHMHVITTHSYSIPTYLLQLESTTRIWQDRTTRHSFTVAPSTFLHKYGSLPMDQLFMNVDEILTNAEMRYHKYKKNYKLYIVSPCSLEDKIYEEAKNYHYIDVIEQNVYYPHFCTEAFPSFPAYNDQNCVNSRFITNSQPQDLTLETVRSAIDASLKVVQTYKWLLDLYVVDFFVDNHWDMLPTSWQDSFYNIDPKTLGHILMDLPTSHMLPLSFLALLTVIKTLCLPRQGTYKKLEEKSMLSDTPKFKNLFLKHVKLKKRHEINLMASVVQDVASKTGCDAVLDFGSGLGHLVRMLSYKYGLRTVGIECQNQLTDEARKLDLELEYTVKKYCDNKIVSKLPRPVHCNEMLASADQLEKLSILATLNYHGLIGLHPCGDLGPLLLKYFVQTGQAKFICLVGCCYMKLNKGYPMSEYLKRFDNKLSYPAREIACHAIEVYCDKLCKGDYNDLKVHAFRAALESMLVEHDPKLRHSPIRSVKHTDNMAFVSYCAIALERLAVPKMDTSKSGNLAHENWKRVVVLYTLRLALAPLVETLILLDRLYYMLEHDIHCEIQPVFDANISPRNHVMIGRKK</sequence>
<dbReference type="Proteomes" id="UP001497472">
    <property type="component" value="Unassembled WGS sequence"/>
</dbReference>
<keyword evidence="17 42" id="KW-0812">Transmembrane</keyword>
<dbReference type="GO" id="GO:0000118">
    <property type="term" value="C:histone deacetylase complex"/>
    <property type="evidence" value="ECO:0007669"/>
    <property type="project" value="TreeGrafter"/>
</dbReference>
<keyword evidence="25" id="KW-0832">Ubl conjugation</keyword>
<evidence type="ECO:0000256" key="37">
    <source>
        <dbReference type="ARBA" id="ARBA00050910"/>
    </source>
</evidence>
<feature type="transmembrane region" description="Helical" evidence="42">
    <location>
        <begin position="1285"/>
        <end position="1306"/>
    </location>
</feature>
<comment type="subcellular location">
    <subcellularLocation>
        <location evidence="8">Cell projection</location>
        <location evidence="8">Axon</location>
    </subcellularLocation>
    <subcellularLocation>
        <location evidence="4">Cell projection</location>
        <location evidence="4">Dendrite</location>
    </subcellularLocation>
    <subcellularLocation>
        <location evidence="2">Cytoplasm</location>
        <location evidence="2">Cytoskeleton</location>
        <location evidence="2">Cilium basal body</location>
    </subcellularLocation>
    <subcellularLocation>
        <location evidence="5">Cytoplasm</location>
        <location evidence="5">Cytoskeleton</location>
        <location evidence="5">Microtubule organizing center</location>
        <location evidence="5">Centrosome</location>
    </subcellularLocation>
    <subcellularLocation>
        <location evidence="6">Endoplasmic reticulum membrane</location>
        <topology evidence="6">Multi-pass membrane protein</topology>
    </subcellularLocation>
    <subcellularLocation>
        <location evidence="3">Nucleus</location>
    </subcellularLocation>
    <subcellularLocation>
        <location evidence="7">Perikaryon</location>
    </subcellularLocation>
</comment>
<feature type="transmembrane region" description="Helical" evidence="42">
    <location>
        <begin position="1344"/>
        <end position="1364"/>
    </location>
</feature>
<keyword evidence="26" id="KW-0156">Chromatin regulator</keyword>
<keyword evidence="29 42" id="KW-0472">Membrane</keyword>
<evidence type="ECO:0000256" key="27">
    <source>
        <dbReference type="ARBA" id="ARBA00022989"/>
    </source>
</evidence>
<keyword evidence="28" id="KW-0805">Transcription regulation</keyword>
<evidence type="ECO:0000256" key="4">
    <source>
        <dbReference type="ARBA" id="ARBA00004279"/>
    </source>
</evidence>
<name>A0AAV1ITN8_9NEOP</name>
<keyword evidence="19" id="KW-0677">Repeat</keyword>
<evidence type="ECO:0000256" key="42">
    <source>
        <dbReference type="SAM" id="Phobius"/>
    </source>
</evidence>
<feature type="region of interest" description="Disordered" evidence="41">
    <location>
        <begin position="1"/>
        <end position="30"/>
    </location>
</feature>
<dbReference type="Pfam" id="PF13679">
    <property type="entry name" value="Methyltransf_32"/>
    <property type="match status" value="1"/>
</dbReference>
<dbReference type="GO" id="GO:0030425">
    <property type="term" value="C:dendrite"/>
    <property type="evidence" value="ECO:0007669"/>
    <property type="project" value="UniProtKB-SubCell"/>
</dbReference>
<reference evidence="44 45" key="1">
    <citation type="submission" date="2023-11" db="EMBL/GenBank/DDBJ databases">
        <authorList>
            <person name="Okamura Y."/>
        </authorList>
    </citation>
    <scope>NUCLEOTIDE SEQUENCE [LARGE SCALE GENOMIC DNA]</scope>
</reference>
<dbReference type="InterPro" id="IPR029063">
    <property type="entry name" value="SAM-dependent_MTases_sf"/>
</dbReference>
<keyword evidence="31" id="KW-0009">Actin-binding</keyword>
<dbReference type="GO" id="GO:0051129">
    <property type="term" value="P:negative regulation of cellular component organization"/>
    <property type="evidence" value="ECO:0007669"/>
    <property type="project" value="UniProtKB-ARBA"/>
</dbReference>
<dbReference type="Pfam" id="PF00850">
    <property type="entry name" value="Hist_deacetyl"/>
    <property type="match status" value="3"/>
</dbReference>
<feature type="region of interest" description="Disordered" evidence="41">
    <location>
        <begin position="942"/>
        <end position="977"/>
    </location>
</feature>
<dbReference type="SUPFAM" id="SSF52768">
    <property type="entry name" value="Arginase/deacetylase"/>
    <property type="match status" value="3"/>
</dbReference>
<keyword evidence="18" id="KW-0479">Metal-binding</keyword>
<feature type="compositionally biased region" description="Basic and acidic residues" evidence="41">
    <location>
        <begin position="963"/>
        <end position="977"/>
    </location>
</feature>
<keyword evidence="27 42" id="KW-1133">Transmembrane helix</keyword>
<proteinExistence type="inferred from homology"/>
<dbReference type="SUPFAM" id="SSF53335">
    <property type="entry name" value="S-adenosyl-L-methionine-dependent methyltransferases"/>
    <property type="match status" value="1"/>
</dbReference>
<dbReference type="GO" id="GO:0006950">
    <property type="term" value="P:response to stress"/>
    <property type="evidence" value="ECO:0007669"/>
    <property type="project" value="UniProtKB-ARBA"/>
</dbReference>
<evidence type="ECO:0000256" key="18">
    <source>
        <dbReference type="ARBA" id="ARBA00022723"/>
    </source>
</evidence>
<comment type="catalytic activity">
    <reaction evidence="35">
        <text>N(6)-acetyl-L-lysyl-[histone] + H2O = L-lysyl-[histone] + acetate</text>
        <dbReference type="Rhea" id="RHEA:58196"/>
        <dbReference type="Rhea" id="RHEA-COMP:9845"/>
        <dbReference type="Rhea" id="RHEA-COMP:11338"/>
        <dbReference type="ChEBI" id="CHEBI:15377"/>
        <dbReference type="ChEBI" id="CHEBI:29969"/>
        <dbReference type="ChEBI" id="CHEBI:30089"/>
        <dbReference type="ChEBI" id="CHEBI:61930"/>
        <dbReference type="EC" id="3.5.1.98"/>
    </reaction>
</comment>
<evidence type="ECO:0000256" key="19">
    <source>
        <dbReference type="ARBA" id="ARBA00022737"/>
    </source>
</evidence>
<keyword evidence="22" id="KW-0378">Hydrolase</keyword>
<dbReference type="InterPro" id="IPR001607">
    <property type="entry name" value="Znf_UBP"/>
</dbReference>
<dbReference type="PANTHER" id="PTHR10625:SF38">
    <property type="entry name" value="HISTONE DEACETYLASE 6, ISOFORM G"/>
    <property type="match status" value="1"/>
</dbReference>
<dbReference type="GO" id="GO:0043204">
    <property type="term" value="C:perikaryon"/>
    <property type="evidence" value="ECO:0007669"/>
    <property type="project" value="UniProtKB-SubCell"/>
</dbReference>
<dbReference type="GO" id="GO:0008270">
    <property type="term" value="F:zinc ion binding"/>
    <property type="evidence" value="ECO:0007669"/>
    <property type="project" value="UniProtKB-KW"/>
</dbReference>
<comment type="similarity">
    <text evidence="10">Belongs to the histone deacetylase family. HD type 2 subfamily.</text>
</comment>
<dbReference type="Gene3D" id="3.30.40.10">
    <property type="entry name" value="Zinc/RING finger domain, C3HC4 (zinc finger)"/>
    <property type="match status" value="1"/>
</dbReference>
<evidence type="ECO:0000256" key="3">
    <source>
        <dbReference type="ARBA" id="ARBA00004123"/>
    </source>
</evidence>
<dbReference type="PRINTS" id="PR01270">
    <property type="entry name" value="HDASUPER"/>
</dbReference>
<evidence type="ECO:0000256" key="16">
    <source>
        <dbReference type="ARBA" id="ARBA00022679"/>
    </source>
</evidence>
<keyword evidence="30" id="KW-0804">Transcription</keyword>
<evidence type="ECO:0000256" key="28">
    <source>
        <dbReference type="ARBA" id="ARBA00023015"/>
    </source>
</evidence>
<keyword evidence="33" id="KW-0539">Nucleus</keyword>
<dbReference type="InterPro" id="IPR005599">
    <property type="entry name" value="GPI_mannosylTrfase"/>
</dbReference>
<evidence type="ECO:0000256" key="41">
    <source>
        <dbReference type="SAM" id="MobiDB-lite"/>
    </source>
</evidence>
<dbReference type="Gene3D" id="3.40.800.20">
    <property type="entry name" value="Histone deacetylase domain"/>
    <property type="match status" value="3"/>
</dbReference>
<evidence type="ECO:0000256" key="25">
    <source>
        <dbReference type="ARBA" id="ARBA00022843"/>
    </source>
</evidence>
<keyword evidence="21" id="KW-0833">Ubl conjugation pathway</keyword>
<evidence type="ECO:0000256" key="7">
    <source>
        <dbReference type="ARBA" id="ARBA00004484"/>
    </source>
</evidence>
<keyword evidence="34" id="KW-0966">Cell projection</keyword>
<evidence type="ECO:0000256" key="38">
    <source>
        <dbReference type="ARBA" id="ARBA00068733"/>
    </source>
</evidence>
<comment type="cofactor">
    <cofactor evidence="1">
        <name>Zn(2+)</name>
        <dbReference type="ChEBI" id="CHEBI:29105"/>
    </cofactor>
</comment>
<dbReference type="GO" id="GO:0016757">
    <property type="term" value="F:glycosyltransferase activity"/>
    <property type="evidence" value="ECO:0007669"/>
    <property type="project" value="UniProtKB-KW"/>
</dbReference>
<feature type="domain" description="UBP-type" evidence="43">
    <location>
        <begin position="1002"/>
        <end position="1101"/>
    </location>
</feature>
<evidence type="ECO:0000256" key="15">
    <source>
        <dbReference type="ARBA" id="ARBA00022676"/>
    </source>
</evidence>
<dbReference type="CDD" id="cd10002">
    <property type="entry name" value="HDAC10_HDAC6-dom1"/>
    <property type="match status" value="1"/>
</dbReference>
<dbReference type="PROSITE" id="PS50271">
    <property type="entry name" value="ZF_UBP"/>
    <property type="match status" value="1"/>
</dbReference>
<comment type="catalytic activity">
    <reaction evidence="36">
        <text>N(6)-acetyl-L-lysyl-[protein] + H2O = L-lysyl-[protein] + acetate</text>
        <dbReference type="Rhea" id="RHEA:58108"/>
        <dbReference type="Rhea" id="RHEA-COMP:9752"/>
        <dbReference type="Rhea" id="RHEA-COMP:10731"/>
        <dbReference type="ChEBI" id="CHEBI:15377"/>
        <dbReference type="ChEBI" id="CHEBI:29969"/>
        <dbReference type="ChEBI" id="CHEBI:30089"/>
        <dbReference type="ChEBI" id="CHEBI:61930"/>
    </reaction>
    <physiologicalReaction direction="left-to-right" evidence="36">
        <dbReference type="Rhea" id="RHEA:58109"/>
    </physiologicalReaction>
</comment>
<keyword evidence="11" id="KW-0488">Methylation</keyword>
<evidence type="ECO:0000256" key="23">
    <source>
        <dbReference type="ARBA" id="ARBA00022824"/>
    </source>
</evidence>
<dbReference type="SUPFAM" id="SSF57850">
    <property type="entry name" value="RING/U-box"/>
    <property type="match status" value="1"/>
</dbReference>
<evidence type="ECO:0000256" key="32">
    <source>
        <dbReference type="ARBA" id="ARBA00023212"/>
    </source>
</evidence>
<dbReference type="InterPro" id="IPR023801">
    <property type="entry name" value="His_deacetylse_dom"/>
</dbReference>
<keyword evidence="45" id="KW-1185">Reference proteome</keyword>
<dbReference type="GO" id="GO:0030424">
    <property type="term" value="C:axon"/>
    <property type="evidence" value="ECO:0007669"/>
    <property type="project" value="UniProtKB-SubCell"/>
</dbReference>
<evidence type="ECO:0000256" key="2">
    <source>
        <dbReference type="ARBA" id="ARBA00004120"/>
    </source>
</evidence>
<feature type="transmembrane region" description="Helical" evidence="42">
    <location>
        <begin position="1376"/>
        <end position="1395"/>
    </location>
</feature>
<feature type="compositionally biased region" description="Polar residues" evidence="41">
    <location>
        <begin position="947"/>
        <end position="961"/>
    </location>
</feature>
<evidence type="ECO:0000313" key="45">
    <source>
        <dbReference type="Proteomes" id="UP001497472"/>
    </source>
</evidence>
<evidence type="ECO:0000256" key="31">
    <source>
        <dbReference type="ARBA" id="ARBA00023203"/>
    </source>
</evidence>
<evidence type="ECO:0000256" key="24">
    <source>
        <dbReference type="ARBA" id="ARBA00022833"/>
    </source>
</evidence>
<evidence type="ECO:0000256" key="8">
    <source>
        <dbReference type="ARBA" id="ARBA00004489"/>
    </source>
</evidence>
<dbReference type="GO" id="GO:0040029">
    <property type="term" value="P:epigenetic regulation of gene expression"/>
    <property type="evidence" value="ECO:0007669"/>
    <property type="project" value="TreeGrafter"/>
</dbReference>
<keyword evidence="23" id="KW-0256">Endoplasmic reticulum</keyword>
<evidence type="ECO:0000256" key="30">
    <source>
        <dbReference type="ARBA" id="ARBA00023163"/>
    </source>
</evidence>
<gene>
    <name evidence="44" type="ORF">LNINA_LOCUS365</name>
</gene>
<keyword evidence="20 40" id="KW-0863">Zinc-finger</keyword>
<evidence type="ECO:0000256" key="21">
    <source>
        <dbReference type="ARBA" id="ARBA00022786"/>
    </source>
</evidence>
<dbReference type="GO" id="GO:0032886">
    <property type="term" value="P:regulation of microtubule-based process"/>
    <property type="evidence" value="ECO:0007669"/>
    <property type="project" value="UniProtKB-ARBA"/>
</dbReference>
<evidence type="ECO:0000256" key="5">
    <source>
        <dbReference type="ARBA" id="ARBA00004300"/>
    </source>
</evidence>
<dbReference type="GO" id="GO:0051646">
    <property type="term" value="P:mitochondrion localization"/>
    <property type="evidence" value="ECO:0007669"/>
    <property type="project" value="UniProtKB-ARBA"/>
</dbReference>
<comment type="catalytic activity">
    <reaction evidence="37">
        <text>N(6)-acetyl-L-lysyl-[alpha-tubulin] + H2O = L-lysyl-[alpha-tubulin] + acetate</text>
        <dbReference type="Rhea" id="RHEA:21548"/>
        <dbReference type="Rhea" id="RHEA-COMP:11278"/>
        <dbReference type="Rhea" id="RHEA-COMP:11279"/>
        <dbReference type="ChEBI" id="CHEBI:15377"/>
        <dbReference type="ChEBI" id="CHEBI:29969"/>
        <dbReference type="ChEBI" id="CHEBI:30089"/>
        <dbReference type="ChEBI" id="CHEBI:61930"/>
    </reaction>
    <physiologicalReaction direction="left-to-right" evidence="37">
        <dbReference type="Rhea" id="RHEA:21549"/>
    </physiologicalReaction>
</comment>
<dbReference type="SMART" id="SM00290">
    <property type="entry name" value="ZnF_UBP"/>
    <property type="match status" value="1"/>
</dbReference>
<accession>A0AAV1ITN8</accession>
<evidence type="ECO:0000256" key="29">
    <source>
        <dbReference type="ARBA" id="ARBA00023136"/>
    </source>
</evidence>
<keyword evidence="14" id="KW-0597">Phosphoprotein</keyword>
<evidence type="ECO:0000256" key="6">
    <source>
        <dbReference type="ARBA" id="ARBA00004477"/>
    </source>
</evidence>
<dbReference type="GO" id="GO:0141221">
    <property type="term" value="F:histone deacetylase activity, hydrolytic mechanism"/>
    <property type="evidence" value="ECO:0007669"/>
    <property type="project" value="UniProtKB-EC"/>
</dbReference>
<dbReference type="Pfam" id="PF02148">
    <property type="entry name" value="zf-UBP"/>
    <property type="match status" value="1"/>
</dbReference>
<evidence type="ECO:0000256" key="35">
    <source>
        <dbReference type="ARBA" id="ARBA00048287"/>
    </source>
</evidence>
<keyword evidence="15" id="KW-0328">Glycosyltransferase</keyword>
<dbReference type="Pfam" id="PF03901">
    <property type="entry name" value="Glyco_transf_22"/>
    <property type="match status" value="2"/>
</dbReference>
<dbReference type="InterPro" id="IPR025714">
    <property type="entry name" value="Methyltranfer_dom"/>
</dbReference>
<dbReference type="InterPro" id="IPR023696">
    <property type="entry name" value="Ureohydrolase_dom_sf"/>
</dbReference>
<keyword evidence="32" id="KW-0206">Cytoskeleton</keyword>
<evidence type="ECO:0000256" key="14">
    <source>
        <dbReference type="ARBA" id="ARBA00022553"/>
    </source>
</evidence>
<keyword evidence="24" id="KW-0862">Zinc</keyword>
<evidence type="ECO:0000256" key="11">
    <source>
        <dbReference type="ARBA" id="ARBA00022481"/>
    </source>
</evidence>
<evidence type="ECO:0000256" key="40">
    <source>
        <dbReference type="PROSITE-ProRule" id="PRU00502"/>
    </source>
</evidence>
<evidence type="ECO:0000256" key="17">
    <source>
        <dbReference type="ARBA" id="ARBA00022692"/>
    </source>
</evidence>
<evidence type="ECO:0000256" key="10">
    <source>
        <dbReference type="ARBA" id="ARBA00007738"/>
    </source>
</evidence>
<dbReference type="FunFam" id="3.30.40.10:FF:000342">
    <property type="entry name" value="Histone deacetylase 6"/>
    <property type="match status" value="1"/>
</dbReference>
<dbReference type="InterPro" id="IPR037138">
    <property type="entry name" value="His_deacetylse_dom_sf"/>
</dbReference>